<dbReference type="Proteomes" id="UP000243232">
    <property type="component" value="Chromosome I"/>
</dbReference>
<dbReference type="EMBL" id="LT629785">
    <property type="protein sequence ID" value="SDT95668.1"/>
    <property type="molecule type" value="Genomic_DNA"/>
</dbReference>
<organism evidence="1 2">
    <name type="scientific">Pseudomonas pohangensis</name>
    <dbReference type="NCBI Taxonomy" id="364197"/>
    <lineage>
        <taxon>Bacteria</taxon>
        <taxon>Pseudomonadati</taxon>
        <taxon>Pseudomonadota</taxon>
        <taxon>Gammaproteobacteria</taxon>
        <taxon>Pseudomonadales</taxon>
        <taxon>Pseudomonadaceae</taxon>
        <taxon>Pseudomonas</taxon>
    </lineage>
</organism>
<dbReference type="OrthoDB" id="7342932at2"/>
<dbReference type="Gene3D" id="3.40.50.150">
    <property type="entry name" value="Vaccinia Virus protein VP39"/>
    <property type="match status" value="1"/>
</dbReference>
<dbReference type="AlphaFoldDB" id="A0A1H2ELL9"/>
<gene>
    <name evidence="1" type="ORF">SAMN05216296_0873</name>
</gene>
<dbReference type="RefSeq" id="WP_157718783.1">
    <property type="nucleotide sequence ID" value="NZ_LT629785.1"/>
</dbReference>
<proteinExistence type="predicted"/>
<evidence type="ECO:0000313" key="1">
    <source>
        <dbReference type="EMBL" id="SDT95668.1"/>
    </source>
</evidence>
<reference evidence="2" key="1">
    <citation type="submission" date="2016-10" db="EMBL/GenBank/DDBJ databases">
        <authorList>
            <person name="Varghese N."/>
            <person name="Submissions S."/>
        </authorList>
    </citation>
    <scope>NUCLEOTIDE SEQUENCE [LARGE SCALE GENOMIC DNA]</scope>
    <source>
        <strain evidence="2">DSM 17875</strain>
    </source>
</reference>
<evidence type="ECO:0008006" key="3">
    <source>
        <dbReference type="Google" id="ProtNLM"/>
    </source>
</evidence>
<accession>A0A1H2ELL9</accession>
<protein>
    <recommendedName>
        <fullName evidence="3">Methyltransferase domain-containing protein</fullName>
    </recommendedName>
</protein>
<dbReference type="STRING" id="364197.SAMN05216296_0873"/>
<keyword evidence="2" id="KW-1185">Reference proteome</keyword>
<sequence>MWESEAQWMARKVRQIFYGGPLSNANCLNLGSSTIEYRASKKPYIGLLMDVILKQGLDITHVDFKKGDGINISGDFCDEAFRLKLSEIKYDLILCNNVLTHVESPSCVYKIIDKCLVVGGYVIVSAPTIYPYCADPYDSKYRPSVQDVMSNLPRLQVVEWVEIESSETHLTRLKENPRQLVSFLYNIFVPIRGYRRWVNVLKDIYNINRKFKTICVLMKCSAE</sequence>
<dbReference type="SUPFAM" id="SSF53335">
    <property type="entry name" value="S-adenosyl-L-methionine-dependent methyltransferases"/>
    <property type="match status" value="1"/>
</dbReference>
<dbReference type="InterPro" id="IPR029063">
    <property type="entry name" value="SAM-dependent_MTases_sf"/>
</dbReference>
<name>A0A1H2ELL9_9PSED</name>
<evidence type="ECO:0000313" key="2">
    <source>
        <dbReference type="Proteomes" id="UP000243232"/>
    </source>
</evidence>